<sequence>MNVKSSKVVIIDYGMGNLMNVKNALKKIECEVEVTNKPSAIKKARAIVLPGVGSFKDCIENLKKNNLIHPLCDFISSGRPFLGICLGMQVLFTESEEFGYTRGLGIFKGRVVHFPREKGLKIPHMGWNSIRIKKRTPHLKNIPDNSYFYFVHSYYVIPEDKNIIATTTEYGEEFASSIWRENVFACQFHPEKSQKVGLELLKNFKEIVENAC</sequence>
<keyword evidence="4 12" id="KW-0963">Cytoplasm</keyword>
<keyword evidence="7 12" id="KW-0315">Glutamine amidotransferase</keyword>
<evidence type="ECO:0000256" key="2">
    <source>
        <dbReference type="ARBA" id="ARBA00005091"/>
    </source>
</evidence>
<evidence type="ECO:0000313" key="15">
    <source>
        <dbReference type="EMBL" id="HHF97987.1"/>
    </source>
</evidence>
<dbReference type="UniPathway" id="UPA00031">
    <property type="reaction ID" value="UER00010"/>
</dbReference>
<comment type="pathway">
    <text evidence="2 12">Amino-acid biosynthesis; L-histidine biosynthesis; L-histidine from 5-phospho-alpha-D-ribose 1-diphosphate: step 5/9.</text>
</comment>
<dbReference type="GO" id="GO:0004359">
    <property type="term" value="F:glutaminase activity"/>
    <property type="evidence" value="ECO:0007669"/>
    <property type="project" value="UniProtKB-EC"/>
</dbReference>
<dbReference type="GO" id="GO:0005737">
    <property type="term" value="C:cytoplasm"/>
    <property type="evidence" value="ECO:0007669"/>
    <property type="project" value="UniProtKB-SubCell"/>
</dbReference>
<evidence type="ECO:0000256" key="7">
    <source>
        <dbReference type="ARBA" id="ARBA00022962"/>
    </source>
</evidence>
<dbReference type="CDD" id="cd01748">
    <property type="entry name" value="GATase1_IGP_Synthase"/>
    <property type="match status" value="1"/>
</dbReference>
<dbReference type="Gene3D" id="3.40.50.880">
    <property type="match status" value="1"/>
</dbReference>
<accession>A0A7V5I015</accession>
<protein>
    <recommendedName>
        <fullName evidence="12">Imidazole glycerol phosphate synthase subunit HisH</fullName>
        <ecNumber evidence="12">4.3.2.10</ecNumber>
    </recommendedName>
    <alternativeName>
        <fullName evidence="12">IGP synthase glutaminase subunit</fullName>
        <ecNumber evidence="12">3.5.1.2</ecNumber>
    </alternativeName>
    <alternativeName>
        <fullName evidence="12">IGP synthase subunit HisH</fullName>
    </alternativeName>
    <alternativeName>
        <fullName evidence="12">ImGP synthase subunit HisH</fullName>
        <shortName evidence="12">IGPS subunit HisH</shortName>
    </alternativeName>
</protein>
<evidence type="ECO:0000256" key="10">
    <source>
        <dbReference type="ARBA" id="ARBA00047838"/>
    </source>
</evidence>
<reference evidence="15" key="1">
    <citation type="journal article" date="2020" name="mSystems">
        <title>Genome- and Community-Level Interaction Insights into Carbon Utilization and Element Cycling Functions of Hydrothermarchaeota in Hydrothermal Sediment.</title>
        <authorList>
            <person name="Zhou Z."/>
            <person name="Liu Y."/>
            <person name="Xu W."/>
            <person name="Pan J."/>
            <person name="Luo Z.H."/>
            <person name="Li M."/>
        </authorList>
    </citation>
    <scope>NUCLEOTIDE SEQUENCE [LARGE SCALE GENOMIC DNA]</scope>
    <source>
        <strain evidence="15">HyVt-92</strain>
    </source>
</reference>
<dbReference type="EMBL" id="DRTT01000015">
    <property type="protein sequence ID" value="HHF97987.1"/>
    <property type="molecule type" value="Genomic_DNA"/>
</dbReference>
<name>A0A7V5I015_UNCAE</name>
<comment type="subcellular location">
    <subcellularLocation>
        <location evidence="1 12">Cytoplasm</location>
    </subcellularLocation>
</comment>
<keyword evidence="6 12" id="KW-0378">Hydrolase</keyword>
<feature type="active site" evidence="12 13">
    <location>
        <position position="189"/>
    </location>
</feature>
<dbReference type="NCBIfam" id="TIGR01855">
    <property type="entry name" value="IMP_synth_hisH"/>
    <property type="match status" value="1"/>
</dbReference>
<dbReference type="PANTHER" id="PTHR42701">
    <property type="entry name" value="IMIDAZOLE GLYCEROL PHOSPHATE SYNTHASE SUBUNIT HISH"/>
    <property type="match status" value="1"/>
</dbReference>
<comment type="function">
    <text evidence="12">IGPS catalyzes the conversion of PRFAR and glutamine to IGP, AICAR and glutamate. The HisH subunit catalyzes the hydrolysis of glutamine to glutamate and ammonia as part of the synthesis of IGP and AICAR. The resulting ammonia molecule is channeled to the active site of HisF.</text>
</comment>
<dbReference type="AlphaFoldDB" id="A0A7V5I015"/>
<dbReference type="HAMAP" id="MF_00278">
    <property type="entry name" value="HisH"/>
    <property type="match status" value="1"/>
</dbReference>
<dbReference type="PROSITE" id="PS51273">
    <property type="entry name" value="GATASE_TYPE_1"/>
    <property type="match status" value="1"/>
</dbReference>
<evidence type="ECO:0000256" key="5">
    <source>
        <dbReference type="ARBA" id="ARBA00022605"/>
    </source>
</evidence>
<dbReference type="SUPFAM" id="SSF52317">
    <property type="entry name" value="Class I glutamine amidotransferase-like"/>
    <property type="match status" value="1"/>
</dbReference>
<dbReference type="EC" id="4.3.2.10" evidence="12"/>
<evidence type="ECO:0000259" key="14">
    <source>
        <dbReference type="Pfam" id="PF00117"/>
    </source>
</evidence>
<comment type="catalytic activity">
    <reaction evidence="10 12">
        <text>5-[(5-phospho-1-deoxy-D-ribulos-1-ylimino)methylamino]-1-(5-phospho-beta-D-ribosyl)imidazole-4-carboxamide + L-glutamine = D-erythro-1-(imidazol-4-yl)glycerol 3-phosphate + 5-amino-1-(5-phospho-beta-D-ribosyl)imidazole-4-carboxamide + L-glutamate + H(+)</text>
        <dbReference type="Rhea" id="RHEA:24793"/>
        <dbReference type="ChEBI" id="CHEBI:15378"/>
        <dbReference type="ChEBI" id="CHEBI:29985"/>
        <dbReference type="ChEBI" id="CHEBI:58278"/>
        <dbReference type="ChEBI" id="CHEBI:58359"/>
        <dbReference type="ChEBI" id="CHEBI:58475"/>
        <dbReference type="ChEBI" id="CHEBI:58525"/>
        <dbReference type="EC" id="4.3.2.10"/>
    </reaction>
</comment>
<dbReference type="InterPro" id="IPR029062">
    <property type="entry name" value="Class_I_gatase-like"/>
</dbReference>
<dbReference type="Pfam" id="PF00117">
    <property type="entry name" value="GATase"/>
    <property type="match status" value="1"/>
</dbReference>
<dbReference type="PANTHER" id="PTHR42701:SF1">
    <property type="entry name" value="IMIDAZOLE GLYCEROL PHOSPHATE SYNTHASE SUBUNIT HISH"/>
    <property type="match status" value="1"/>
</dbReference>
<comment type="catalytic activity">
    <reaction evidence="11 12">
        <text>L-glutamine + H2O = L-glutamate + NH4(+)</text>
        <dbReference type="Rhea" id="RHEA:15889"/>
        <dbReference type="ChEBI" id="CHEBI:15377"/>
        <dbReference type="ChEBI" id="CHEBI:28938"/>
        <dbReference type="ChEBI" id="CHEBI:29985"/>
        <dbReference type="ChEBI" id="CHEBI:58359"/>
        <dbReference type="EC" id="3.5.1.2"/>
    </reaction>
</comment>
<evidence type="ECO:0000256" key="1">
    <source>
        <dbReference type="ARBA" id="ARBA00004496"/>
    </source>
</evidence>
<dbReference type="Proteomes" id="UP000886070">
    <property type="component" value="Unassembled WGS sequence"/>
</dbReference>
<keyword evidence="8 12" id="KW-0368">Histidine biosynthesis</keyword>
<feature type="active site" description="Nucleophile" evidence="12 13">
    <location>
        <position position="85"/>
    </location>
</feature>
<dbReference type="GO" id="GO:0016829">
    <property type="term" value="F:lyase activity"/>
    <property type="evidence" value="ECO:0007669"/>
    <property type="project" value="UniProtKB-KW"/>
</dbReference>
<proteinExistence type="inferred from homology"/>
<dbReference type="InterPro" id="IPR010139">
    <property type="entry name" value="Imidazole-glycPsynth_HisH"/>
</dbReference>
<gene>
    <name evidence="12 15" type="primary">hisH</name>
    <name evidence="15" type="ORF">ENL39_00660</name>
</gene>
<evidence type="ECO:0000256" key="6">
    <source>
        <dbReference type="ARBA" id="ARBA00022801"/>
    </source>
</evidence>
<dbReference type="InterPro" id="IPR017926">
    <property type="entry name" value="GATASE"/>
</dbReference>
<feature type="domain" description="Glutamine amidotransferase" evidence="14">
    <location>
        <begin position="9"/>
        <end position="204"/>
    </location>
</feature>
<evidence type="ECO:0000256" key="11">
    <source>
        <dbReference type="ARBA" id="ARBA00049534"/>
    </source>
</evidence>
<organism evidence="15">
    <name type="scientific">Aerophobetes bacterium</name>
    <dbReference type="NCBI Taxonomy" id="2030807"/>
    <lineage>
        <taxon>Bacteria</taxon>
        <taxon>Candidatus Aerophobota</taxon>
    </lineage>
</organism>
<dbReference type="FunFam" id="3.40.50.880:FF:000009">
    <property type="entry name" value="Imidazole glycerol phosphate synthase subunit HisH"/>
    <property type="match status" value="1"/>
</dbReference>
<evidence type="ECO:0000256" key="8">
    <source>
        <dbReference type="ARBA" id="ARBA00023102"/>
    </source>
</evidence>
<evidence type="ECO:0000256" key="9">
    <source>
        <dbReference type="ARBA" id="ARBA00023239"/>
    </source>
</evidence>
<comment type="subunit">
    <text evidence="3 12">Heterodimer of HisH and HisF.</text>
</comment>
<dbReference type="GO" id="GO:0000107">
    <property type="term" value="F:imidazoleglycerol-phosphate synthase activity"/>
    <property type="evidence" value="ECO:0007669"/>
    <property type="project" value="UniProtKB-UniRule"/>
</dbReference>
<dbReference type="EC" id="3.5.1.2" evidence="12"/>
<dbReference type="PIRSF" id="PIRSF000495">
    <property type="entry name" value="Amidotransf_hisH"/>
    <property type="match status" value="1"/>
</dbReference>
<evidence type="ECO:0000256" key="12">
    <source>
        <dbReference type="HAMAP-Rule" id="MF_00278"/>
    </source>
</evidence>
<keyword evidence="5 12" id="KW-0028">Amino-acid biosynthesis</keyword>
<keyword evidence="9 12" id="KW-0456">Lyase</keyword>
<dbReference type="GO" id="GO:0000105">
    <property type="term" value="P:L-histidine biosynthetic process"/>
    <property type="evidence" value="ECO:0007669"/>
    <property type="project" value="UniProtKB-UniRule"/>
</dbReference>
<evidence type="ECO:0000256" key="3">
    <source>
        <dbReference type="ARBA" id="ARBA00011152"/>
    </source>
</evidence>
<evidence type="ECO:0000256" key="13">
    <source>
        <dbReference type="PIRSR" id="PIRSR000495-1"/>
    </source>
</evidence>
<evidence type="ECO:0000256" key="4">
    <source>
        <dbReference type="ARBA" id="ARBA00022490"/>
    </source>
</evidence>
<feature type="active site" evidence="12 13">
    <location>
        <position position="191"/>
    </location>
</feature>
<comment type="caution">
    <text evidence="15">The sequence shown here is derived from an EMBL/GenBank/DDBJ whole genome shotgun (WGS) entry which is preliminary data.</text>
</comment>